<evidence type="ECO:0000256" key="3">
    <source>
        <dbReference type="ARBA" id="ARBA00022989"/>
    </source>
</evidence>
<dbReference type="GO" id="GO:0016020">
    <property type="term" value="C:membrane"/>
    <property type="evidence" value="ECO:0007669"/>
    <property type="project" value="UniProtKB-SubCell"/>
</dbReference>
<feature type="transmembrane region" description="Helical" evidence="5">
    <location>
        <begin position="241"/>
        <end position="258"/>
    </location>
</feature>
<feature type="transmembrane region" description="Helical" evidence="5">
    <location>
        <begin position="129"/>
        <end position="147"/>
    </location>
</feature>
<evidence type="ECO:0000256" key="4">
    <source>
        <dbReference type="ARBA" id="ARBA00023136"/>
    </source>
</evidence>
<dbReference type="EMBL" id="PQGE01000007">
    <property type="protein sequence ID" value="POP45325.1"/>
    <property type="molecule type" value="Genomic_DNA"/>
</dbReference>
<sequence>MTLQGMTFSPFARKACEWTLCTGLLATLFTLLLVNVDVASKLFNVTALVSLLYIIAMRKYLPSQKTLLVLTGVIFLIGIYNVLWLEIFKPEKTDFSGTYRAYLYAARMLISGAFIILAFSLIAQNMRRAILSGLAVLLIAAAIYAGIQEFQQHLPRPLLAFKVATTAGYAIALIGIVCSAWLIQLKPKLYPLTLALISACVLTALALNETRAAMLTYPVIILLMLLVNYSHSRKKLLKRAALFFVLLVVCSVVMKDIIQQRTQNLMSDITSYQNNNSNTSVGARLAMYQVGLQTMKFNLIGQSIEDRRTAITTMLQQHPNLSGAAPYVNVHLHNEIIETLSLKGAVGTLLLIFLYITLIYYSIYHKNISLFAVTLAIMLFGLSDVLLYSREMPIVATSCLALCILLQQNKVNDERKACS</sequence>
<feature type="transmembrane region" description="Helical" evidence="5">
    <location>
        <begin position="67"/>
        <end position="84"/>
    </location>
</feature>
<keyword evidence="4 5" id="KW-0472">Membrane</keyword>
<keyword evidence="2 5" id="KW-0812">Transmembrane</keyword>
<evidence type="ECO:0000313" key="8">
    <source>
        <dbReference type="EMBL" id="POP48608.1"/>
    </source>
</evidence>
<keyword evidence="3 5" id="KW-1133">Transmembrane helix</keyword>
<dbReference type="InterPro" id="IPR051533">
    <property type="entry name" value="WaaL-like"/>
</dbReference>
<evidence type="ECO:0000256" key="2">
    <source>
        <dbReference type="ARBA" id="ARBA00022692"/>
    </source>
</evidence>
<gene>
    <name evidence="8" type="ORF">CHU32_12980</name>
    <name evidence="7" type="ORF">CHU33_10055</name>
</gene>
<proteinExistence type="predicted"/>
<dbReference type="RefSeq" id="WP_103675944.1">
    <property type="nucleotide sequence ID" value="NZ_PQGD01000009.1"/>
</dbReference>
<dbReference type="Proteomes" id="UP000237073">
    <property type="component" value="Unassembled WGS sequence"/>
</dbReference>
<keyword evidence="9" id="KW-1185">Reference proteome</keyword>
<feature type="domain" description="O-antigen ligase-related" evidence="6">
    <location>
        <begin position="197"/>
        <end position="352"/>
    </location>
</feature>
<evidence type="ECO:0000256" key="5">
    <source>
        <dbReference type="SAM" id="Phobius"/>
    </source>
</evidence>
<name>A0A2P5GPX5_9ENTR</name>
<protein>
    <recommendedName>
        <fullName evidence="6">O-antigen ligase-related domain-containing protein</fullName>
    </recommendedName>
</protein>
<feature type="transmembrane region" description="Helical" evidence="5">
    <location>
        <begin position="15"/>
        <end position="36"/>
    </location>
</feature>
<comment type="subcellular location">
    <subcellularLocation>
        <location evidence="1">Membrane</location>
        <topology evidence="1">Multi-pass membrane protein</topology>
    </subcellularLocation>
</comment>
<dbReference type="AlphaFoldDB" id="A0A2P5GPX5"/>
<accession>A0A2P5GPX5</accession>
<feature type="transmembrane region" description="Helical" evidence="5">
    <location>
        <begin position="368"/>
        <end position="388"/>
    </location>
</feature>
<feature type="transmembrane region" description="Helical" evidence="5">
    <location>
        <begin position="159"/>
        <end position="182"/>
    </location>
</feature>
<comment type="caution">
    <text evidence="8">The sequence shown here is derived from an EMBL/GenBank/DDBJ whole genome shotgun (WGS) entry which is preliminary data.</text>
</comment>
<dbReference type="PANTHER" id="PTHR37422">
    <property type="entry name" value="TEICHURONIC ACID BIOSYNTHESIS PROTEIN TUAE"/>
    <property type="match status" value="1"/>
</dbReference>
<evidence type="ECO:0000313" key="10">
    <source>
        <dbReference type="Proteomes" id="UP000247005"/>
    </source>
</evidence>
<dbReference type="Pfam" id="PF04932">
    <property type="entry name" value="Wzy_C"/>
    <property type="match status" value="1"/>
</dbReference>
<feature type="transmembrane region" description="Helical" evidence="5">
    <location>
        <begin position="340"/>
        <end position="361"/>
    </location>
</feature>
<dbReference type="EMBL" id="PQGD01000009">
    <property type="protein sequence ID" value="POP48608.1"/>
    <property type="molecule type" value="Genomic_DNA"/>
</dbReference>
<dbReference type="OrthoDB" id="6502028at2"/>
<feature type="transmembrane region" description="Helical" evidence="5">
    <location>
        <begin position="104"/>
        <end position="122"/>
    </location>
</feature>
<feature type="transmembrane region" description="Helical" evidence="5">
    <location>
        <begin position="189"/>
        <end position="206"/>
    </location>
</feature>
<dbReference type="InterPro" id="IPR007016">
    <property type="entry name" value="O-antigen_ligase-rel_domated"/>
</dbReference>
<dbReference type="PANTHER" id="PTHR37422:SF17">
    <property type="entry name" value="O-ANTIGEN LIGASE"/>
    <property type="match status" value="1"/>
</dbReference>
<evidence type="ECO:0000313" key="7">
    <source>
        <dbReference type="EMBL" id="POP45325.1"/>
    </source>
</evidence>
<evidence type="ECO:0000313" key="9">
    <source>
        <dbReference type="Proteomes" id="UP000237073"/>
    </source>
</evidence>
<evidence type="ECO:0000259" key="6">
    <source>
        <dbReference type="Pfam" id="PF04932"/>
    </source>
</evidence>
<reference evidence="9 10" key="1">
    <citation type="submission" date="2018-01" db="EMBL/GenBank/DDBJ databases">
        <title>Superficieibacter electus gen. nov., sp. nov., an extended-spectrum beta-lactamase possessing member of the Enterobacteriaceae family, isolated from intensive care unit surfaces.</title>
        <authorList>
            <person name="Potter R.F."/>
            <person name="D'Souza A.W."/>
        </authorList>
    </citation>
    <scope>NUCLEOTIDE SEQUENCE [LARGE SCALE GENOMIC DNA]</scope>
    <source>
        <strain evidence="8 10">BP-1</strain>
        <strain evidence="7 9">BP-2</strain>
    </source>
</reference>
<dbReference type="Proteomes" id="UP000247005">
    <property type="component" value="Unassembled WGS sequence"/>
</dbReference>
<evidence type="ECO:0000256" key="1">
    <source>
        <dbReference type="ARBA" id="ARBA00004141"/>
    </source>
</evidence>
<feature type="transmembrane region" description="Helical" evidence="5">
    <location>
        <begin position="212"/>
        <end position="229"/>
    </location>
</feature>
<organism evidence="8 10">
    <name type="scientific">Superficieibacter electus</name>
    <dbReference type="NCBI Taxonomy" id="2022662"/>
    <lineage>
        <taxon>Bacteria</taxon>
        <taxon>Pseudomonadati</taxon>
        <taxon>Pseudomonadota</taxon>
        <taxon>Gammaproteobacteria</taxon>
        <taxon>Enterobacterales</taxon>
        <taxon>Enterobacteriaceae</taxon>
        <taxon>Superficieibacter</taxon>
    </lineage>
</organism>